<keyword evidence="3" id="KW-1185">Reference proteome</keyword>
<dbReference type="Gene3D" id="1.10.101.10">
    <property type="entry name" value="PGBD-like superfamily/PGBD"/>
    <property type="match status" value="1"/>
</dbReference>
<gene>
    <name evidence="2" type="ORF">CWS01_20870</name>
</gene>
<accession>A0A2N0YWY0</accession>
<proteinExistence type="predicted"/>
<evidence type="ECO:0000313" key="2">
    <source>
        <dbReference type="EMBL" id="PKG21765.1"/>
    </source>
</evidence>
<organism evidence="2 3">
    <name type="scientific">Niallia nealsonii</name>
    <dbReference type="NCBI Taxonomy" id="115979"/>
    <lineage>
        <taxon>Bacteria</taxon>
        <taxon>Bacillati</taxon>
        <taxon>Bacillota</taxon>
        <taxon>Bacilli</taxon>
        <taxon>Bacillales</taxon>
        <taxon>Bacillaceae</taxon>
        <taxon>Niallia</taxon>
    </lineage>
</organism>
<evidence type="ECO:0000313" key="3">
    <source>
        <dbReference type="Proteomes" id="UP000233375"/>
    </source>
</evidence>
<dbReference type="InterPro" id="IPR036366">
    <property type="entry name" value="PGBDSf"/>
</dbReference>
<dbReference type="AlphaFoldDB" id="A0A2N0YWY0"/>
<dbReference type="SUPFAM" id="SSF47090">
    <property type="entry name" value="PGBD-like"/>
    <property type="match status" value="1"/>
</dbReference>
<dbReference type="Pfam" id="PF01471">
    <property type="entry name" value="PG_binding_1"/>
    <property type="match status" value="1"/>
</dbReference>
<sequence length="49" mass="5438">MLYLHGYDPKGFDGIFDTEMLAAIKKFQKDHGLTADGIVGPNTFAKFFA</sequence>
<dbReference type="InterPro" id="IPR036365">
    <property type="entry name" value="PGBD-like_sf"/>
</dbReference>
<name>A0A2N0YWY0_9BACI</name>
<feature type="domain" description="Peptidoglycan binding-like" evidence="1">
    <location>
        <begin position="2"/>
        <end position="46"/>
    </location>
</feature>
<reference evidence="2 3" key="1">
    <citation type="journal article" date="2003" name="Int. J. Syst. Evol. Microbiol.">
        <title>Bacillus nealsonii sp. nov., isolated from a spacecraft-assembly facility, whose spores are gamma-radiation resistant.</title>
        <authorList>
            <person name="Venkateswaran K."/>
            <person name="Kempf M."/>
            <person name="Chen F."/>
            <person name="Satomi M."/>
            <person name="Nicholson W."/>
            <person name="Kern R."/>
        </authorList>
    </citation>
    <scope>NUCLEOTIDE SEQUENCE [LARGE SCALE GENOMIC DNA]</scope>
    <source>
        <strain evidence="2 3">FO-92</strain>
    </source>
</reference>
<dbReference type="OrthoDB" id="9811296at2"/>
<evidence type="ECO:0000259" key="1">
    <source>
        <dbReference type="Pfam" id="PF01471"/>
    </source>
</evidence>
<dbReference type="InterPro" id="IPR002477">
    <property type="entry name" value="Peptidoglycan-bd-like"/>
</dbReference>
<dbReference type="EMBL" id="PISE01000064">
    <property type="protein sequence ID" value="PKG21765.1"/>
    <property type="molecule type" value="Genomic_DNA"/>
</dbReference>
<protein>
    <recommendedName>
        <fullName evidence="1">Peptidoglycan binding-like domain-containing protein</fullName>
    </recommendedName>
</protein>
<dbReference type="Proteomes" id="UP000233375">
    <property type="component" value="Unassembled WGS sequence"/>
</dbReference>
<comment type="caution">
    <text evidence="2">The sequence shown here is derived from an EMBL/GenBank/DDBJ whole genome shotgun (WGS) entry which is preliminary data.</text>
</comment>